<evidence type="ECO:0000313" key="4">
    <source>
        <dbReference type="Proteomes" id="UP001257277"/>
    </source>
</evidence>
<name>A0ABU3LGW7_9FLAO</name>
<gene>
    <name evidence="3" type="ORF">RQM59_10900</name>
</gene>
<dbReference type="InterPro" id="IPR007139">
    <property type="entry name" value="DUF349"/>
</dbReference>
<feature type="compositionally biased region" description="Acidic residues" evidence="2">
    <location>
        <begin position="30"/>
        <end position="43"/>
    </location>
</feature>
<keyword evidence="1" id="KW-0175">Coiled coil</keyword>
<feature type="region of interest" description="Disordered" evidence="2">
    <location>
        <begin position="1"/>
        <end position="79"/>
    </location>
</feature>
<dbReference type="Proteomes" id="UP001257277">
    <property type="component" value="Unassembled WGS sequence"/>
</dbReference>
<feature type="compositionally biased region" description="Basic and acidic residues" evidence="2">
    <location>
        <begin position="1"/>
        <end position="29"/>
    </location>
</feature>
<protein>
    <submittedName>
        <fullName evidence="3">DUF349 domain-containing protein</fullName>
    </submittedName>
</protein>
<evidence type="ECO:0000256" key="2">
    <source>
        <dbReference type="SAM" id="MobiDB-lite"/>
    </source>
</evidence>
<evidence type="ECO:0000313" key="3">
    <source>
        <dbReference type="EMBL" id="MDT7832890.1"/>
    </source>
</evidence>
<dbReference type="EMBL" id="JAVTTO010000004">
    <property type="protein sequence ID" value="MDT7832890.1"/>
    <property type="molecule type" value="Genomic_DNA"/>
</dbReference>
<accession>A0ABU3LGW7</accession>
<feature type="coiled-coil region" evidence="1">
    <location>
        <begin position="584"/>
        <end position="611"/>
    </location>
</feature>
<sequence>MLEPNEEKEILDSSVLKDKNENQEKPPSEKEEEVNAVDESEEIPTEKKEPSNEEISTEEAVVEVEKEVAKDSEKDERKEQIPEIDYEVLDLGALNSELEKLINNYPIQQIRTQAEAIKNAFNKKFGTLLAEKKEAFLAEGGNAIDFQFSSPVKQKYNGLLSDYRKKRDRYYGDLEKQLKENLAKRLQVIEDLKALIQEADTKTMYKQFRELQNTWRGIGGVPKTKYNDTWRTYQHHVERFYDLLHLSNDFRDIDFKNNLEQKLILIQKAQELADSDDSGYAFRELQKLHKQWKEEVGPVAKEMREEVWKKFSAATKTIHDKRHDHYRVLKSKHKDVIEKKLKVIETIDQYDVSKNKTHKDWQQSIREIEALRKQYFEAGKLPYSKSENIWLQFKAATKKFNQVKNEFYKGEKSNQQENLQKKLALIETAESLKDSKDWEATTETFKKIQSDWKKIGHVPRKFSDDLWKKFKGACNYYFDRFHEQKNALNPEQQAIVDAKKSFMENLKDSDKHTKESVKELMNAWNALGRLPRSARHLDSKFSKIIDKALGTLAIDKSELVMLKFRNIVDGYLANNNFKKLDSELIFVRKKIDESVREIQQLENNLSFFSNAKDDNPLVQNVRTRVEGFKNDLVVWKQKLAYLKKLEY</sequence>
<reference evidence="3 4" key="1">
    <citation type="submission" date="2023-09" db="EMBL/GenBank/DDBJ databases">
        <title>Novel taxa isolated from Blanes Bay.</title>
        <authorList>
            <person name="Rey-Velasco X."/>
            <person name="Lucena T."/>
        </authorList>
    </citation>
    <scope>NUCLEOTIDE SEQUENCE [LARGE SCALE GENOMIC DNA]</scope>
    <source>
        <strain evidence="3 4">S356</strain>
    </source>
</reference>
<dbReference type="Pfam" id="PF03993">
    <property type="entry name" value="DUF349"/>
    <property type="match status" value="5"/>
</dbReference>
<dbReference type="RefSeq" id="WP_349242143.1">
    <property type="nucleotide sequence ID" value="NZ_JAVTTO010000004.1"/>
</dbReference>
<comment type="caution">
    <text evidence="3">The sequence shown here is derived from an EMBL/GenBank/DDBJ whole genome shotgun (WGS) entry which is preliminary data.</text>
</comment>
<keyword evidence="4" id="KW-1185">Reference proteome</keyword>
<evidence type="ECO:0000256" key="1">
    <source>
        <dbReference type="SAM" id="Coils"/>
    </source>
</evidence>
<organism evidence="3 4">
    <name type="scientific">Asprobacillus argus</name>
    <dbReference type="NCBI Taxonomy" id="3076534"/>
    <lineage>
        <taxon>Bacteria</taxon>
        <taxon>Pseudomonadati</taxon>
        <taxon>Bacteroidota</taxon>
        <taxon>Flavobacteriia</taxon>
        <taxon>Flavobacteriales</taxon>
        <taxon>Flavobacteriaceae</taxon>
        <taxon>Asprobacillus</taxon>
    </lineage>
</organism>
<feature type="compositionally biased region" description="Basic and acidic residues" evidence="2">
    <location>
        <begin position="63"/>
        <end position="79"/>
    </location>
</feature>
<proteinExistence type="predicted"/>